<dbReference type="SUPFAM" id="SSF54364">
    <property type="entry name" value="Translation initiation factor IF3, N-terminal domain"/>
    <property type="match status" value="1"/>
</dbReference>
<dbReference type="Gene3D" id="3.30.110.10">
    <property type="entry name" value="Translation initiation factor 3 (IF-3), C-terminal domain"/>
    <property type="match status" value="1"/>
</dbReference>
<dbReference type="FunFam" id="3.30.110.10:FF:000003">
    <property type="entry name" value="Translation initiation factor IF-3"/>
    <property type="match status" value="1"/>
</dbReference>
<dbReference type="Proteomes" id="UP000008810">
    <property type="component" value="Chromosome 3"/>
</dbReference>
<evidence type="ECO:0000313" key="9">
    <source>
        <dbReference type="Proteomes" id="UP000008810"/>
    </source>
</evidence>
<feature type="domain" description="Translation initiation factor 3 N-terminal" evidence="6">
    <location>
        <begin position="91"/>
        <end position="159"/>
    </location>
</feature>
<evidence type="ECO:0000313" key="8">
    <source>
        <dbReference type="EnsemblPlants" id="KQK01127"/>
    </source>
</evidence>
<dbReference type="STRING" id="15368.I1IDE7"/>
<evidence type="ECO:0008006" key="10">
    <source>
        <dbReference type="Google" id="ProtNLM"/>
    </source>
</evidence>
<dbReference type="GO" id="GO:0003743">
    <property type="term" value="F:translation initiation factor activity"/>
    <property type="evidence" value="ECO:0000318"/>
    <property type="project" value="GO_Central"/>
</dbReference>
<dbReference type="Pfam" id="PF05198">
    <property type="entry name" value="IF3_N"/>
    <property type="match status" value="1"/>
</dbReference>
<keyword evidence="2" id="KW-0396">Initiation factor</keyword>
<dbReference type="PANTHER" id="PTHR10938:SF0">
    <property type="entry name" value="TRANSLATION INITIATION FACTOR IF-3, MITOCHONDRIAL"/>
    <property type="match status" value="1"/>
</dbReference>
<dbReference type="InterPro" id="IPR036788">
    <property type="entry name" value="T_IF-3_C_sf"/>
</dbReference>
<protein>
    <recommendedName>
        <fullName evidence="10">Translation initiation factor IF-3</fullName>
    </recommendedName>
</protein>
<dbReference type="Gramene" id="KQK01126">
    <property type="protein sequence ID" value="KQK01126"/>
    <property type="gene ID" value="BRADI_3g53970v3"/>
</dbReference>
<feature type="domain" description="Translation initiation factor 3 C-terminal" evidence="5">
    <location>
        <begin position="172"/>
        <end position="254"/>
    </location>
</feature>
<reference evidence="7 8" key="1">
    <citation type="journal article" date="2010" name="Nature">
        <title>Genome sequencing and analysis of the model grass Brachypodium distachyon.</title>
        <authorList>
            <consortium name="International Brachypodium Initiative"/>
        </authorList>
    </citation>
    <scope>NUCLEOTIDE SEQUENCE [LARGE SCALE GENOMIC DNA]</scope>
    <source>
        <strain evidence="7">Bd21</strain>
        <strain evidence="8">cv. Bd21</strain>
    </source>
</reference>
<evidence type="ECO:0000259" key="5">
    <source>
        <dbReference type="Pfam" id="PF00707"/>
    </source>
</evidence>
<keyword evidence="3" id="KW-0648">Protein biosynthesis</keyword>
<dbReference type="RefSeq" id="XP_003570292.1">
    <property type="nucleotide sequence ID" value="XM_003570244.4"/>
</dbReference>
<dbReference type="GO" id="GO:0032790">
    <property type="term" value="P:ribosome disassembly"/>
    <property type="evidence" value="ECO:0000318"/>
    <property type="project" value="GO_Central"/>
</dbReference>
<feature type="region of interest" description="Disordered" evidence="4">
    <location>
        <begin position="65"/>
        <end position="89"/>
    </location>
</feature>
<dbReference type="InterPro" id="IPR019815">
    <property type="entry name" value="Translation_initiation_fac_3_C"/>
</dbReference>
<name>I1IDE7_BRADI</name>
<evidence type="ECO:0000256" key="2">
    <source>
        <dbReference type="ARBA" id="ARBA00022540"/>
    </source>
</evidence>
<dbReference type="InterPro" id="IPR001288">
    <property type="entry name" value="Translation_initiation_fac_3"/>
</dbReference>
<evidence type="ECO:0000256" key="3">
    <source>
        <dbReference type="ARBA" id="ARBA00022917"/>
    </source>
</evidence>
<organism evidence="8">
    <name type="scientific">Brachypodium distachyon</name>
    <name type="common">Purple false brome</name>
    <name type="synonym">Trachynia distachya</name>
    <dbReference type="NCBI Taxonomy" id="15368"/>
    <lineage>
        <taxon>Eukaryota</taxon>
        <taxon>Viridiplantae</taxon>
        <taxon>Streptophyta</taxon>
        <taxon>Embryophyta</taxon>
        <taxon>Tracheophyta</taxon>
        <taxon>Spermatophyta</taxon>
        <taxon>Magnoliopsida</taxon>
        <taxon>Liliopsida</taxon>
        <taxon>Poales</taxon>
        <taxon>Poaceae</taxon>
        <taxon>BOP clade</taxon>
        <taxon>Pooideae</taxon>
        <taxon>Stipodae</taxon>
        <taxon>Brachypodieae</taxon>
        <taxon>Brachypodium</taxon>
    </lineage>
</organism>
<dbReference type="InterPro" id="IPR036787">
    <property type="entry name" value="T_IF-3_N_sf"/>
</dbReference>
<dbReference type="OrthoDB" id="21573at2759"/>
<dbReference type="GO" id="GO:0043022">
    <property type="term" value="F:ribosome binding"/>
    <property type="evidence" value="ECO:0000318"/>
    <property type="project" value="GO_Central"/>
</dbReference>
<dbReference type="Gramene" id="KQK01127">
    <property type="protein sequence ID" value="KQK01127"/>
    <property type="gene ID" value="BRADI_3g53970v3"/>
</dbReference>
<proteinExistence type="inferred from homology"/>
<reference evidence="8" key="3">
    <citation type="submission" date="2018-08" db="UniProtKB">
        <authorList>
            <consortium name="EnsemblPlants"/>
        </authorList>
    </citation>
    <scope>IDENTIFICATION</scope>
    <source>
        <strain evidence="8">cv. Bd21</strain>
    </source>
</reference>
<evidence type="ECO:0000256" key="4">
    <source>
        <dbReference type="SAM" id="MobiDB-lite"/>
    </source>
</evidence>
<evidence type="ECO:0000313" key="7">
    <source>
        <dbReference type="EMBL" id="KQK01126.1"/>
    </source>
</evidence>
<dbReference type="NCBIfam" id="TIGR00168">
    <property type="entry name" value="infC"/>
    <property type="match status" value="1"/>
</dbReference>
<dbReference type="HOGENOM" id="CLU_054919_3_1_1"/>
<dbReference type="InterPro" id="IPR019814">
    <property type="entry name" value="Translation_initiation_fac_3_N"/>
</dbReference>
<dbReference type="Pfam" id="PF00707">
    <property type="entry name" value="IF3_C"/>
    <property type="match status" value="1"/>
</dbReference>
<dbReference type="EnsemblPlants" id="KQK01126">
    <property type="protein sequence ID" value="KQK01126"/>
    <property type="gene ID" value="BRADI_3g53970v3"/>
</dbReference>
<dbReference type="EMBL" id="CM000882">
    <property type="protein sequence ID" value="KQK01126.1"/>
    <property type="molecule type" value="Genomic_DNA"/>
</dbReference>
<reference evidence="7" key="2">
    <citation type="submission" date="2017-06" db="EMBL/GenBank/DDBJ databases">
        <title>WGS assembly of Brachypodium distachyon.</title>
        <authorList>
            <consortium name="The International Brachypodium Initiative"/>
            <person name="Lucas S."/>
            <person name="Harmon-Smith M."/>
            <person name="Lail K."/>
            <person name="Tice H."/>
            <person name="Grimwood J."/>
            <person name="Bruce D."/>
            <person name="Barry K."/>
            <person name="Shu S."/>
            <person name="Lindquist E."/>
            <person name="Wang M."/>
            <person name="Pitluck S."/>
            <person name="Vogel J.P."/>
            <person name="Garvin D.F."/>
            <person name="Mockler T.C."/>
            <person name="Schmutz J."/>
            <person name="Rokhsar D."/>
            <person name="Bevan M.W."/>
        </authorList>
    </citation>
    <scope>NUCLEOTIDE SEQUENCE</scope>
    <source>
        <strain evidence="7">Bd21</strain>
    </source>
</reference>
<dbReference type="eggNOG" id="ENOG502QUHV">
    <property type="taxonomic scope" value="Eukaryota"/>
</dbReference>
<sequence>MVGVAAGFAFAPAVSRFLPYRSSTATTHASVPSSSSPSPARVLAARWGRPQRRLVVVARYSSSYGSDEEDEEVGRRDRPPEQEQDPALDIERIESSTVRLLDAQKRMVGVLSVSEAVKIADENDLILAILSLDGDPPVLRLFEEKDYKKHKYEQQKKKRVQQKRSVAKRMGLKELKMGYNIDIHDYSVRLRAAKKFLKAGDKVKIMVNLKGRENLYKKQAIELIRRFQTDVGELATEGGKNFAERNIYVILVPNKLAIQKEQDGVNKKDTAEEETDQSEDELDGDELVVEQLEQSALDGDEPVIEQLEESKEPEAEVSANV</sequence>
<comment type="similarity">
    <text evidence="1">Belongs to the IF-3 family.</text>
</comment>
<dbReference type="EMBL" id="CM000882">
    <property type="protein sequence ID" value="KQK01127.1"/>
    <property type="molecule type" value="Genomic_DNA"/>
</dbReference>
<dbReference type="Gene3D" id="3.10.20.80">
    <property type="entry name" value="Translation initiation factor 3 (IF-3), N-terminal domain"/>
    <property type="match status" value="1"/>
</dbReference>
<dbReference type="PANTHER" id="PTHR10938">
    <property type="entry name" value="TRANSLATION INITIATION FACTOR IF-3"/>
    <property type="match status" value="1"/>
</dbReference>
<dbReference type="GeneID" id="100826551"/>
<dbReference type="KEGG" id="bdi:100826551"/>
<dbReference type="OMA" id="WNSRICV"/>
<feature type="compositionally biased region" description="Acidic residues" evidence="4">
    <location>
        <begin position="271"/>
        <end position="285"/>
    </location>
</feature>
<dbReference type="FunFam" id="3.10.20.80:FF:000006">
    <property type="entry name" value="Translation initiation factor IF-3"/>
    <property type="match status" value="1"/>
</dbReference>
<dbReference type="AlphaFoldDB" id="I1IDE7"/>
<dbReference type="EnsemblPlants" id="KQK01127">
    <property type="protein sequence ID" value="KQK01127"/>
    <property type="gene ID" value="BRADI_3g53970v3"/>
</dbReference>
<accession>I1IDE7</accession>
<evidence type="ECO:0000259" key="6">
    <source>
        <dbReference type="Pfam" id="PF05198"/>
    </source>
</evidence>
<dbReference type="SUPFAM" id="SSF55200">
    <property type="entry name" value="Translation initiation factor IF3, C-terminal domain"/>
    <property type="match status" value="1"/>
</dbReference>
<evidence type="ECO:0000256" key="1">
    <source>
        <dbReference type="ARBA" id="ARBA00005439"/>
    </source>
</evidence>
<dbReference type="GO" id="GO:0005737">
    <property type="term" value="C:cytoplasm"/>
    <property type="evidence" value="ECO:0007669"/>
    <property type="project" value="UniProtKB-ARBA"/>
</dbReference>
<feature type="region of interest" description="Disordered" evidence="4">
    <location>
        <begin position="262"/>
        <end position="285"/>
    </location>
</feature>
<gene>
    <name evidence="8" type="primary">LOC100826551</name>
    <name evidence="7" type="ORF">BRADI_3g53970v3</name>
</gene>
<keyword evidence="9" id="KW-1185">Reference proteome</keyword>